<accession>A0ABP1E2K9</accession>
<dbReference type="InterPro" id="IPR036047">
    <property type="entry name" value="F-box-like_dom_sf"/>
</dbReference>
<dbReference type="EMBL" id="OZ037951">
    <property type="protein sequence ID" value="CAL1714288.1"/>
    <property type="molecule type" value="Genomic_DNA"/>
</dbReference>
<dbReference type="Proteomes" id="UP001497453">
    <property type="component" value="Chromosome 8"/>
</dbReference>
<reference evidence="3" key="1">
    <citation type="submission" date="2024-04" db="EMBL/GenBank/DDBJ databases">
        <authorList>
            <person name="Shaw F."/>
            <person name="Minotto A."/>
        </authorList>
    </citation>
    <scope>NUCLEOTIDE SEQUENCE [LARGE SCALE GENOMIC DNA]</scope>
</reference>
<evidence type="ECO:0000313" key="3">
    <source>
        <dbReference type="Proteomes" id="UP001497453"/>
    </source>
</evidence>
<name>A0ABP1E2K9_9APHY</name>
<proteinExistence type="predicted"/>
<evidence type="ECO:0000313" key="2">
    <source>
        <dbReference type="EMBL" id="CAL1714288.1"/>
    </source>
</evidence>
<feature type="domain" description="F-box" evidence="1">
    <location>
        <begin position="9"/>
        <end position="55"/>
    </location>
</feature>
<evidence type="ECO:0000259" key="1">
    <source>
        <dbReference type="PROSITE" id="PS50181"/>
    </source>
</evidence>
<organism evidence="2 3">
    <name type="scientific">Somion occarium</name>
    <dbReference type="NCBI Taxonomy" id="3059160"/>
    <lineage>
        <taxon>Eukaryota</taxon>
        <taxon>Fungi</taxon>
        <taxon>Dikarya</taxon>
        <taxon>Basidiomycota</taxon>
        <taxon>Agaricomycotina</taxon>
        <taxon>Agaricomycetes</taxon>
        <taxon>Polyporales</taxon>
        <taxon>Cerrenaceae</taxon>
        <taxon>Somion</taxon>
    </lineage>
</organism>
<dbReference type="Gene3D" id="1.20.1280.50">
    <property type="match status" value="1"/>
</dbReference>
<protein>
    <recommendedName>
        <fullName evidence="1">F-box domain-containing protein</fullName>
    </recommendedName>
</protein>
<gene>
    <name evidence="2" type="ORF">GFSPODELE1_LOCUS9702</name>
</gene>
<dbReference type="Pfam" id="PF12937">
    <property type="entry name" value="F-box-like"/>
    <property type="match status" value="1"/>
</dbReference>
<sequence length="243" mass="27661">MGSERDSGRSLLTRLPIELLVQILSILDGAEIVRCKKISRYFKSIVDDNVLLQYIVELDAAGYYDIRKPDVSLVDRLKAFRNSQRAWRDPRPKCIIAGMRTEIPSYARMVEISYRHSYSINYSMRNRSTSDCETAVGIVDTRPVLEFSHPKFTREPLTVPTHEGLRLSPDMDLMVAIQRDRFLFLTLEGKPHPLAARPNFQSDTTIYSPRGWVDAAGSFVVLVQSDCLGLSVYDWISGDVWGL</sequence>
<keyword evidence="3" id="KW-1185">Reference proteome</keyword>
<dbReference type="SMART" id="SM00256">
    <property type="entry name" value="FBOX"/>
    <property type="match status" value="1"/>
</dbReference>
<dbReference type="PROSITE" id="PS50181">
    <property type="entry name" value="FBOX"/>
    <property type="match status" value="1"/>
</dbReference>
<dbReference type="InterPro" id="IPR001810">
    <property type="entry name" value="F-box_dom"/>
</dbReference>
<dbReference type="SUPFAM" id="SSF81383">
    <property type="entry name" value="F-box domain"/>
    <property type="match status" value="1"/>
</dbReference>